<dbReference type="InterPro" id="IPR005121">
    <property type="entry name" value="Fdx_antiC-bd"/>
</dbReference>
<sequence length="409" mass="47053">MIIEADLTSEKKLLSELAKKDDPESKRIKRFLDMPDLSRDSESPIHALIQRILNIPEFKDFDLVKSPEVVPYDVSFDVYGFPADHPARRPSDTYFVDDKNVLRTHTTVMWYYYLRDPEIKKRLEAGETLGFFSHGKVYRKDEIDRSHMNVFHQIDGGFVIPRGKKEIQLEDLKNVLILIAKACFGDDVKYKFEVDHFPYTDPSLQMDVWVSASRASPGEAGASSREAASRARSEGGGAPSESGRWVEVLGCGIMTDLLMNNLGLDPKKWSNWAFGFGLERLAIISMDLPDIRLLWSQDPRVKKQLKLGNKFKEVSKFPPITRDVSFVVSKTFTPNNYFDLIRDIGGDLVEQVELLDKYENEQKFGKDKMSYTYRIIYRSNERTLTTGEIDPIQVKIVEETQKQFRADIR</sequence>
<dbReference type="GO" id="GO:0006432">
    <property type="term" value="P:phenylalanyl-tRNA aminoacylation"/>
    <property type="evidence" value="ECO:0007669"/>
    <property type="project" value="TreeGrafter"/>
</dbReference>
<proteinExistence type="inferred from homology"/>
<dbReference type="GO" id="GO:0004826">
    <property type="term" value="F:phenylalanine-tRNA ligase activity"/>
    <property type="evidence" value="ECO:0007669"/>
    <property type="project" value="UniProtKB-EC"/>
</dbReference>
<feature type="compositionally biased region" description="Low complexity" evidence="11">
    <location>
        <begin position="216"/>
        <end position="226"/>
    </location>
</feature>
<dbReference type="SMART" id="SM00896">
    <property type="entry name" value="FDX-ACB"/>
    <property type="match status" value="1"/>
</dbReference>
<gene>
    <name evidence="14" type="ORF">A3I96_02665</name>
</gene>
<evidence type="ECO:0000259" key="12">
    <source>
        <dbReference type="PROSITE" id="PS50862"/>
    </source>
</evidence>
<evidence type="ECO:0000256" key="9">
    <source>
        <dbReference type="ARBA" id="ARBA00031194"/>
    </source>
</evidence>
<evidence type="ECO:0000256" key="2">
    <source>
        <dbReference type="ARBA" id="ARBA00012814"/>
    </source>
</evidence>
<keyword evidence="3" id="KW-0436">Ligase</keyword>
<evidence type="ECO:0000313" key="15">
    <source>
        <dbReference type="Proteomes" id="UP000177111"/>
    </source>
</evidence>
<dbReference type="Pfam" id="PF01409">
    <property type="entry name" value="tRNA-synt_2d"/>
    <property type="match status" value="1"/>
</dbReference>
<keyword evidence="4" id="KW-0547">Nucleotide-binding</keyword>
<dbReference type="PROSITE" id="PS51447">
    <property type="entry name" value="FDX_ACB"/>
    <property type="match status" value="1"/>
</dbReference>
<keyword evidence="6" id="KW-0648">Protein biosynthesis</keyword>
<dbReference type="EMBL" id="MGKT01000006">
    <property type="protein sequence ID" value="OGN31169.1"/>
    <property type="molecule type" value="Genomic_DNA"/>
</dbReference>
<evidence type="ECO:0000256" key="8">
    <source>
        <dbReference type="ARBA" id="ARBA00023146"/>
    </source>
</evidence>
<comment type="caution">
    <text evidence="14">The sequence shown here is derived from an EMBL/GenBank/DDBJ whole genome shotgun (WGS) entry which is preliminary data.</text>
</comment>
<dbReference type="Gene3D" id="3.30.70.380">
    <property type="entry name" value="Ferrodoxin-fold anticodon-binding domain"/>
    <property type="match status" value="1"/>
</dbReference>
<name>A0A1F8H325_9BACT</name>
<dbReference type="PANTHER" id="PTHR11538">
    <property type="entry name" value="PHENYLALANYL-TRNA SYNTHETASE"/>
    <property type="match status" value="1"/>
</dbReference>
<dbReference type="GO" id="GO:0000049">
    <property type="term" value="F:tRNA binding"/>
    <property type="evidence" value="ECO:0007669"/>
    <property type="project" value="InterPro"/>
</dbReference>
<evidence type="ECO:0000313" key="14">
    <source>
        <dbReference type="EMBL" id="OGN31169.1"/>
    </source>
</evidence>
<dbReference type="PROSITE" id="PS50862">
    <property type="entry name" value="AA_TRNA_LIGASE_II"/>
    <property type="match status" value="1"/>
</dbReference>
<dbReference type="EC" id="6.1.1.20" evidence="2"/>
<evidence type="ECO:0000256" key="4">
    <source>
        <dbReference type="ARBA" id="ARBA00022741"/>
    </source>
</evidence>
<evidence type="ECO:0000256" key="5">
    <source>
        <dbReference type="ARBA" id="ARBA00022840"/>
    </source>
</evidence>
<feature type="region of interest" description="Disordered" evidence="11">
    <location>
        <begin position="216"/>
        <end position="242"/>
    </location>
</feature>
<dbReference type="GO" id="GO:0005524">
    <property type="term" value="F:ATP binding"/>
    <property type="evidence" value="ECO:0007669"/>
    <property type="project" value="UniProtKB-KW"/>
</dbReference>
<dbReference type="SUPFAM" id="SSF55681">
    <property type="entry name" value="Class II aaRS and biotin synthetases"/>
    <property type="match status" value="1"/>
</dbReference>
<evidence type="ECO:0000256" key="10">
    <source>
        <dbReference type="ARBA" id="ARBA00049255"/>
    </source>
</evidence>
<dbReference type="Pfam" id="PF03147">
    <property type="entry name" value="FDX-ACB"/>
    <property type="match status" value="1"/>
</dbReference>
<dbReference type="PANTHER" id="PTHR11538:SF41">
    <property type="entry name" value="PHENYLALANINE--TRNA LIGASE, MITOCHONDRIAL"/>
    <property type="match status" value="1"/>
</dbReference>
<evidence type="ECO:0000256" key="1">
    <source>
        <dbReference type="ARBA" id="ARBA00008226"/>
    </source>
</evidence>
<dbReference type="Proteomes" id="UP000177111">
    <property type="component" value="Unassembled WGS sequence"/>
</dbReference>
<feature type="domain" description="FDX-ACB" evidence="13">
    <location>
        <begin position="315"/>
        <end position="409"/>
    </location>
</feature>
<evidence type="ECO:0000256" key="3">
    <source>
        <dbReference type="ARBA" id="ARBA00022598"/>
    </source>
</evidence>
<keyword evidence="7" id="KW-0809">Transit peptide</keyword>
<protein>
    <recommendedName>
        <fullName evidence="2">phenylalanine--tRNA ligase</fullName>
        <ecNumber evidence="2">6.1.1.20</ecNumber>
    </recommendedName>
    <alternativeName>
        <fullName evidence="9">Phenylalanyl-tRNA synthetase</fullName>
    </alternativeName>
</protein>
<keyword evidence="5" id="KW-0067">ATP-binding</keyword>
<dbReference type="GO" id="GO:0005737">
    <property type="term" value="C:cytoplasm"/>
    <property type="evidence" value="ECO:0007669"/>
    <property type="project" value="TreeGrafter"/>
</dbReference>
<dbReference type="AlphaFoldDB" id="A0A1F8H325"/>
<accession>A0A1F8H325</accession>
<dbReference type="InterPro" id="IPR045864">
    <property type="entry name" value="aa-tRNA-synth_II/BPL/LPL"/>
</dbReference>
<evidence type="ECO:0000256" key="11">
    <source>
        <dbReference type="SAM" id="MobiDB-lite"/>
    </source>
</evidence>
<dbReference type="InterPro" id="IPR002319">
    <property type="entry name" value="Phenylalanyl-tRNA_Synthase"/>
</dbReference>
<reference evidence="14 15" key="1">
    <citation type="journal article" date="2016" name="Nat. Commun.">
        <title>Thousands of microbial genomes shed light on interconnected biogeochemical processes in an aquifer system.</title>
        <authorList>
            <person name="Anantharaman K."/>
            <person name="Brown C.T."/>
            <person name="Hug L.A."/>
            <person name="Sharon I."/>
            <person name="Castelle C.J."/>
            <person name="Probst A.J."/>
            <person name="Thomas B.C."/>
            <person name="Singh A."/>
            <person name="Wilkins M.J."/>
            <person name="Karaoz U."/>
            <person name="Brodie E.L."/>
            <person name="Williams K.H."/>
            <person name="Hubbard S.S."/>
            <person name="Banfield J.F."/>
        </authorList>
    </citation>
    <scope>NUCLEOTIDE SEQUENCE [LARGE SCALE GENOMIC DNA]</scope>
</reference>
<organism evidence="14 15">
    <name type="scientific">Candidatus Yanofskybacteria bacterium RIFCSPLOWO2_02_FULL_44_18</name>
    <dbReference type="NCBI Taxonomy" id="1802705"/>
    <lineage>
        <taxon>Bacteria</taxon>
        <taxon>Candidatus Yanofskyibacteriota</taxon>
    </lineage>
</organism>
<dbReference type="InterPro" id="IPR006195">
    <property type="entry name" value="aa-tRNA-synth_II"/>
</dbReference>
<evidence type="ECO:0000256" key="7">
    <source>
        <dbReference type="ARBA" id="ARBA00022946"/>
    </source>
</evidence>
<feature type="domain" description="Aminoacyl-transfer RNA synthetases class-II family profile" evidence="12">
    <location>
        <begin position="129"/>
        <end position="319"/>
    </location>
</feature>
<dbReference type="SUPFAM" id="SSF54991">
    <property type="entry name" value="Anticodon-binding domain of PheRS"/>
    <property type="match status" value="1"/>
</dbReference>
<evidence type="ECO:0000256" key="6">
    <source>
        <dbReference type="ARBA" id="ARBA00022917"/>
    </source>
</evidence>
<keyword evidence="8" id="KW-0030">Aminoacyl-tRNA synthetase</keyword>
<evidence type="ECO:0000259" key="13">
    <source>
        <dbReference type="PROSITE" id="PS51447"/>
    </source>
</evidence>
<dbReference type="InterPro" id="IPR036690">
    <property type="entry name" value="Fdx_antiC-bd_sf"/>
</dbReference>
<comment type="catalytic activity">
    <reaction evidence="10">
        <text>tRNA(Phe) + L-phenylalanine + ATP = L-phenylalanyl-tRNA(Phe) + AMP + diphosphate + H(+)</text>
        <dbReference type="Rhea" id="RHEA:19413"/>
        <dbReference type="Rhea" id="RHEA-COMP:9668"/>
        <dbReference type="Rhea" id="RHEA-COMP:9699"/>
        <dbReference type="ChEBI" id="CHEBI:15378"/>
        <dbReference type="ChEBI" id="CHEBI:30616"/>
        <dbReference type="ChEBI" id="CHEBI:33019"/>
        <dbReference type="ChEBI" id="CHEBI:58095"/>
        <dbReference type="ChEBI" id="CHEBI:78442"/>
        <dbReference type="ChEBI" id="CHEBI:78531"/>
        <dbReference type="ChEBI" id="CHEBI:456215"/>
        <dbReference type="EC" id="6.1.1.20"/>
    </reaction>
</comment>
<comment type="similarity">
    <text evidence="1">Belongs to the class-II aminoacyl-tRNA synthetase family.</text>
</comment>
<dbReference type="Gene3D" id="3.30.930.10">
    <property type="entry name" value="Bira Bifunctional Protein, Domain 2"/>
    <property type="match status" value="1"/>
</dbReference>